<dbReference type="InterPro" id="IPR029063">
    <property type="entry name" value="SAM-dependent_MTases_sf"/>
</dbReference>
<sequence>MHGPPMPLSRNELRPQHVVGLDAAPALLAQARERPKKLPDTAVDFVEGDFHDLSLPARS</sequence>
<dbReference type="AlphaFoldDB" id="A0AB39QY54"/>
<dbReference type="EC" id="2.1.-.-" evidence="2"/>
<evidence type="ECO:0000259" key="1">
    <source>
        <dbReference type="Pfam" id="PF08241"/>
    </source>
</evidence>
<organism evidence="2">
    <name type="scientific">Streptomyces sp. R39</name>
    <dbReference type="NCBI Taxonomy" id="3238631"/>
    <lineage>
        <taxon>Bacteria</taxon>
        <taxon>Bacillati</taxon>
        <taxon>Actinomycetota</taxon>
        <taxon>Actinomycetes</taxon>
        <taxon>Kitasatosporales</taxon>
        <taxon>Streptomycetaceae</taxon>
        <taxon>Streptomyces</taxon>
    </lineage>
</organism>
<dbReference type="InterPro" id="IPR013216">
    <property type="entry name" value="Methyltransf_11"/>
</dbReference>
<dbReference type="Pfam" id="PF08241">
    <property type="entry name" value="Methyltransf_11"/>
    <property type="match status" value="1"/>
</dbReference>
<proteinExistence type="predicted"/>
<dbReference type="SUPFAM" id="SSF53335">
    <property type="entry name" value="S-adenosyl-L-methionine-dependent methyltransferases"/>
    <property type="match status" value="1"/>
</dbReference>
<reference evidence="2" key="1">
    <citation type="submission" date="2024-07" db="EMBL/GenBank/DDBJ databases">
        <authorList>
            <person name="Yu S.T."/>
        </authorList>
    </citation>
    <scope>NUCLEOTIDE SEQUENCE</scope>
    <source>
        <strain evidence="2">R39</strain>
    </source>
</reference>
<keyword evidence="2" id="KW-0489">Methyltransferase</keyword>
<gene>
    <name evidence="2" type="ORF">AB5J52_35260</name>
</gene>
<protein>
    <submittedName>
        <fullName evidence="2">Class I SAM-dependent methyltransferase</fullName>
        <ecNumber evidence="2">2.1.-.-</ecNumber>
    </submittedName>
</protein>
<dbReference type="GO" id="GO:0008757">
    <property type="term" value="F:S-adenosylmethionine-dependent methyltransferase activity"/>
    <property type="evidence" value="ECO:0007669"/>
    <property type="project" value="InterPro"/>
</dbReference>
<feature type="domain" description="Methyltransferase type 11" evidence="1">
    <location>
        <begin position="16"/>
        <end position="58"/>
    </location>
</feature>
<name>A0AB39QY54_9ACTN</name>
<accession>A0AB39QY54</accession>
<dbReference type="RefSeq" id="WP_369226093.1">
    <property type="nucleotide sequence ID" value="NZ_CP163441.1"/>
</dbReference>
<dbReference type="GO" id="GO:0032259">
    <property type="term" value="P:methylation"/>
    <property type="evidence" value="ECO:0007669"/>
    <property type="project" value="UniProtKB-KW"/>
</dbReference>
<dbReference type="Gene3D" id="3.40.50.150">
    <property type="entry name" value="Vaccinia Virus protein VP39"/>
    <property type="match status" value="1"/>
</dbReference>
<keyword evidence="2" id="KW-0808">Transferase</keyword>
<evidence type="ECO:0000313" key="2">
    <source>
        <dbReference type="EMBL" id="XDQ47106.1"/>
    </source>
</evidence>
<dbReference type="EMBL" id="CP163441">
    <property type="protein sequence ID" value="XDQ47106.1"/>
    <property type="molecule type" value="Genomic_DNA"/>
</dbReference>